<dbReference type="Proteomes" id="UP000636938">
    <property type="component" value="Unassembled WGS sequence"/>
</dbReference>
<evidence type="ECO:0000313" key="8">
    <source>
        <dbReference type="EMBL" id="MBD7952930.1"/>
    </source>
</evidence>
<comment type="caution">
    <text evidence="8">The sequence shown here is derived from an EMBL/GenBank/DDBJ whole genome shotgun (WGS) entry which is preliminary data.</text>
</comment>
<keyword evidence="5" id="KW-0460">Magnesium</keyword>
<organism evidence="8 9">
    <name type="scientific">Stenotrophomonas lacuserhaii</name>
    <dbReference type="NCBI Taxonomy" id="2760084"/>
    <lineage>
        <taxon>Bacteria</taxon>
        <taxon>Pseudomonadati</taxon>
        <taxon>Pseudomonadota</taxon>
        <taxon>Gammaproteobacteria</taxon>
        <taxon>Lysobacterales</taxon>
        <taxon>Lysobacteraceae</taxon>
        <taxon>Stenotrophomonas</taxon>
    </lineage>
</organism>
<name>A0A8X8K1G5_9GAMM</name>
<dbReference type="RefSeq" id="WP_191768542.1">
    <property type="nucleotide sequence ID" value="NZ_JACSQS010000001.1"/>
</dbReference>
<dbReference type="EMBL" id="JACSQS010000001">
    <property type="protein sequence ID" value="MBD7952930.1"/>
    <property type="molecule type" value="Genomic_DNA"/>
</dbReference>
<accession>A0A8X8K1G5</accession>
<dbReference type="PANTHER" id="PTHR43281:SF1">
    <property type="entry name" value="FARNESYL DIPHOSPHATE SYNTHASE"/>
    <property type="match status" value="1"/>
</dbReference>
<dbReference type="FunFam" id="1.10.600.10:FF:000001">
    <property type="entry name" value="Geranylgeranyl diphosphate synthase"/>
    <property type="match status" value="1"/>
</dbReference>
<evidence type="ECO:0000256" key="4">
    <source>
        <dbReference type="ARBA" id="ARBA00022723"/>
    </source>
</evidence>
<dbReference type="SUPFAM" id="SSF48576">
    <property type="entry name" value="Terpenoid synthases"/>
    <property type="match status" value="1"/>
</dbReference>
<gene>
    <name evidence="8" type="ORF">H9654_01825</name>
</gene>
<evidence type="ECO:0000256" key="7">
    <source>
        <dbReference type="RuleBase" id="RU004466"/>
    </source>
</evidence>
<dbReference type="SFLD" id="SFLDS00005">
    <property type="entry name" value="Isoprenoid_Synthase_Type_I"/>
    <property type="match status" value="1"/>
</dbReference>
<comment type="cofactor">
    <cofactor evidence="1">
        <name>Mg(2+)</name>
        <dbReference type="ChEBI" id="CHEBI:18420"/>
    </cofactor>
</comment>
<dbReference type="Gene3D" id="1.10.600.10">
    <property type="entry name" value="Farnesyl Diphosphate Synthase"/>
    <property type="match status" value="1"/>
</dbReference>
<dbReference type="PROSITE" id="PS00723">
    <property type="entry name" value="POLYPRENYL_SYNTHASE_1"/>
    <property type="match status" value="1"/>
</dbReference>
<dbReference type="GO" id="GO:0016114">
    <property type="term" value="P:terpenoid biosynthetic process"/>
    <property type="evidence" value="ECO:0007669"/>
    <property type="project" value="UniProtKB-ARBA"/>
</dbReference>
<keyword evidence="3 7" id="KW-0808">Transferase</keyword>
<protein>
    <submittedName>
        <fullName evidence="8">Polyprenyl synthetase family protein</fullName>
    </submittedName>
</protein>
<keyword evidence="4" id="KW-0479">Metal-binding</keyword>
<dbReference type="InterPro" id="IPR008949">
    <property type="entry name" value="Isoprenoid_synthase_dom_sf"/>
</dbReference>
<evidence type="ECO:0000256" key="5">
    <source>
        <dbReference type="ARBA" id="ARBA00022842"/>
    </source>
</evidence>
<dbReference type="GO" id="GO:0046872">
    <property type="term" value="F:metal ion binding"/>
    <property type="evidence" value="ECO:0007669"/>
    <property type="project" value="UniProtKB-KW"/>
</dbReference>
<dbReference type="SFLD" id="SFLDG01017">
    <property type="entry name" value="Polyprenyl_Transferase_Like"/>
    <property type="match status" value="1"/>
</dbReference>
<evidence type="ECO:0000256" key="3">
    <source>
        <dbReference type="ARBA" id="ARBA00022679"/>
    </source>
</evidence>
<evidence type="ECO:0000256" key="6">
    <source>
        <dbReference type="ARBA" id="ARBA00023229"/>
    </source>
</evidence>
<dbReference type="PROSITE" id="PS00444">
    <property type="entry name" value="POLYPRENYL_SYNTHASE_2"/>
    <property type="match status" value="1"/>
</dbReference>
<keyword evidence="6" id="KW-0414">Isoprene biosynthesis</keyword>
<dbReference type="AlphaFoldDB" id="A0A8X8K1G5"/>
<sequence length="280" mass="29862">MVRDQVQQRLAELLPAGPDGDRVCTAMREFMLTAGKRMRPVLMVMAARGMGHADDAIIDVGCAVEMVHGASLILDDLPSMDNAELRRGQPTVHRQHGEDVAILASVALLSRAFQVLAELEGVPAPLRSELLATLAAAVGSQGLVGGQFNDLHGSEGARDVQAVQRTNELKTGALFSAALEMAAMTAGASARARALARDCAVQLGQAFQLQDDLRDGDDSALSGKDGGKDAGKCTLITLLGREEVQRRLQTHLQRAFALLAELDGQHDDLVAFAHQHFRST</sequence>
<evidence type="ECO:0000256" key="1">
    <source>
        <dbReference type="ARBA" id="ARBA00001946"/>
    </source>
</evidence>
<proteinExistence type="inferred from homology"/>
<dbReference type="InterPro" id="IPR000092">
    <property type="entry name" value="Polyprenyl_synt"/>
</dbReference>
<evidence type="ECO:0000313" key="9">
    <source>
        <dbReference type="Proteomes" id="UP000636938"/>
    </source>
</evidence>
<dbReference type="GO" id="GO:0004659">
    <property type="term" value="F:prenyltransferase activity"/>
    <property type="evidence" value="ECO:0007669"/>
    <property type="project" value="InterPro"/>
</dbReference>
<evidence type="ECO:0000256" key="2">
    <source>
        <dbReference type="ARBA" id="ARBA00006706"/>
    </source>
</evidence>
<dbReference type="CDD" id="cd00685">
    <property type="entry name" value="Trans_IPPS_HT"/>
    <property type="match status" value="1"/>
</dbReference>
<keyword evidence="9" id="KW-1185">Reference proteome</keyword>
<comment type="similarity">
    <text evidence="2 7">Belongs to the FPP/GGPP synthase family.</text>
</comment>
<dbReference type="GO" id="GO:0008654">
    <property type="term" value="P:phospholipid biosynthetic process"/>
    <property type="evidence" value="ECO:0007669"/>
    <property type="project" value="UniProtKB-ARBA"/>
</dbReference>
<dbReference type="PANTHER" id="PTHR43281">
    <property type="entry name" value="FARNESYL DIPHOSPHATE SYNTHASE"/>
    <property type="match status" value="1"/>
</dbReference>
<dbReference type="Pfam" id="PF00348">
    <property type="entry name" value="polyprenyl_synt"/>
    <property type="match status" value="1"/>
</dbReference>
<reference evidence="8 9" key="1">
    <citation type="submission" date="2020-08" db="EMBL/GenBank/DDBJ databases">
        <title>A Genomic Blueprint of the Chicken Gut Microbiome.</title>
        <authorList>
            <person name="Gilroy R."/>
            <person name="Ravi A."/>
            <person name="Getino M."/>
            <person name="Pursley I."/>
            <person name="Horton D.L."/>
            <person name="Alikhan N.-F."/>
            <person name="Baker D."/>
            <person name="Gharbi K."/>
            <person name="Hall N."/>
            <person name="Watson M."/>
            <person name="Adriaenssens E.M."/>
            <person name="Foster-Nyarko E."/>
            <person name="Jarju S."/>
            <person name="Secka A."/>
            <person name="Antonio M."/>
            <person name="Oren A."/>
            <person name="Chaudhuri R."/>
            <person name="La Ragione R.M."/>
            <person name="Hildebrand F."/>
            <person name="Pallen M.J."/>
        </authorList>
    </citation>
    <scope>NUCLEOTIDE SEQUENCE [LARGE SCALE GENOMIC DNA]</scope>
    <source>
        <strain evidence="8 9">Sa5BUN4</strain>
    </source>
</reference>
<dbReference type="InterPro" id="IPR033749">
    <property type="entry name" value="Polyprenyl_synt_CS"/>
</dbReference>